<dbReference type="Pfam" id="PF13599">
    <property type="entry name" value="Pentapeptide_4"/>
    <property type="match status" value="1"/>
</dbReference>
<evidence type="ECO:0000313" key="2">
    <source>
        <dbReference type="EMBL" id="MQY23693.1"/>
    </source>
</evidence>
<dbReference type="EMBL" id="WEGK01000022">
    <property type="protein sequence ID" value="MQY23693.1"/>
    <property type="molecule type" value="Genomic_DNA"/>
</dbReference>
<name>A0A7K0DD34_9NOCA</name>
<keyword evidence="1" id="KW-0677">Repeat</keyword>
<dbReference type="PANTHER" id="PTHR47485">
    <property type="entry name" value="THYLAKOID LUMENAL 17.4 KDA PROTEIN, CHLOROPLASTIC"/>
    <property type="match status" value="1"/>
</dbReference>
<keyword evidence="3" id="KW-1185">Reference proteome</keyword>
<proteinExistence type="predicted"/>
<dbReference type="AlphaFoldDB" id="A0A7K0DD34"/>
<dbReference type="RefSeq" id="WP_319945733.1">
    <property type="nucleotide sequence ID" value="NZ_WEGK01000022.1"/>
</dbReference>
<comment type="caution">
    <text evidence="2">The sequence shown here is derived from an EMBL/GenBank/DDBJ whole genome shotgun (WGS) entry which is preliminary data.</text>
</comment>
<dbReference type="Gene3D" id="2.160.20.80">
    <property type="entry name" value="E3 ubiquitin-protein ligase SopA"/>
    <property type="match status" value="1"/>
</dbReference>
<gene>
    <name evidence="2" type="primary">mfpA</name>
    <name evidence="2" type="ORF">NRB20_68240</name>
</gene>
<protein>
    <submittedName>
        <fullName evidence="2">Pentapeptide repeat protein MfpA</fullName>
    </submittedName>
</protein>
<sequence length="215" mass="23523">MPRELAELSYARFLEAFEGELEPDSDYESVHIDGGEFEDLDARGVRFTQSALTTVQITGGTFRYGRFDDVWLRAVRWIGANLGQSGWLNSEFVECALSGVEAVGVGLRRIRFEGCKFDSVNLRNASVQDVTFSDCVLRDTDFGEATLRRVSFPGTRLDGITLHGASLHDVDLRGATTLDLTAGIDSLRGAMVSTPQLLDLAPAFARAAGIIVRDN</sequence>
<dbReference type="Proteomes" id="UP000438448">
    <property type="component" value="Unassembled WGS sequence"/>
</dbReference>
<evidence type="ECO:0000313" key="3">
    <source>
        <dbReference type="Proteomes" id="UP000438448"/>
    </source>
</evidence>
<accession>A0A7K0DD34</accession>
<dbReference type="PANTHER" id="PTHR47485:SF1">
    <property type="entry name" value="THYLAKOID LUMENAL 17.4 KDA PROTEIN, CHLOROPLASTIC"/>
    <property type="match status" value="1"/>
</dbReference>
<evidence type="ECO:0000256" key="1">
    <source>
        <dbReference type="ARBA" id="ARBA00022737"/>
    </source>
</evidence>
<organism evidence="2 3">
    <name type="scientific">Nocardia macrotermitis</name>
    <dbReference type="NCBI Taxonomy" id="2585198"/>
    <lineage>
        <taxon>Bacteria</taxon>
        <taxon>Bacillati</taxon>
        <taxon>Actinomycetota</taxon>
        <taxon>Actinomycetes</taxon>
        <taxon>Mycobacteriales</taxon>
        <taxon>Nocardiaceae</taxon>
        <taxon>Nocardia</taxon>
    </lineage>
</organism>
<dbReference type="SUPFAM" id="SSF141571">
    <property type="entry name" value="Pentapeptide repeat-like"/>
    <property type="match status" value="1"/>
</dbReference>
<dbReference type="InterPro" id="IPR001646">
    <property type="entry name" value="5peptide_repeat"/>
</dbReference>
<reference evidence="2 3" key="1">
    <citation type="submission" date="2019-10" db="EMBL/GenBank/DDBJ databases">
        <title>Nocardia macrotermitis sp. nov. and Nocardia aurantia sp. nov., isolated from the gut of fungus growing-termite Macrotermes natalensis.</title>
        <authorList>
            <person name="Benndorf R."/>
            <person name="Schwitalla J."/>
            <person name="Martin K."/>
            <person name="De Beer W."/>
            <person name="Kaster A.-K."/>
            <person name="Vollmers J."/>
            <person name="Poulsen M."/>
            <person name="Beemelmanns C."/>
        </authorList>
    </citation>
    <scope>NUCLEOTIDE SEQUENCE [LARGE SCALE GENOMIC DNA]</scope>
    <source>
        <strain evidence="2 3">RB20</strain>
    </source>
</reference>